<proteinExistence type="predicted"/>
<dbReference type="Proteomes" id="UP000326396">
    <property type="component" value="Linkage Group LG8"/>
</dbReference>
<reference evidence="2 3" key="1">
    <citation type="submission" date="2019-05" db="EMBL/GenBank/DDBJ databases">
        <title>Mikania micrantha, genome provides insights into the molecular mechanism of rapid growth.</title>
        <authorList>
            <person name="Liu B."/>
        </authorList>
    </citation>
    <scope>NUCLEOTIDE SEQUENCE [LARGE SCALE GENOMIC DNA]</scope>
    <source>
        <strain evidence="2">NLD-2019</strain>
        <tissue evidence="2">Leaf</tissue>
    </source>
</reference>
<feature type="compositionally biased region" description="Basic and acidic residues" evidence="1">
    <location>
        <begin position="13"/>
        <end position="36"/>
    </location>
</feature>
<keyword evidence="3" id="KW-1185">Reference proteome</keyword>
<evidence type="ECO:0000256" key="1">
    <source>
        <dbReference type="SAM" id="MobiDB-lite"/>
    </source>
</evidence>
<dbReference type="AlphaFoldDB" id="A0A5N6LYT1"/>
<feature type="region of interest" description="Disordered" evidence="1">
    <location>
        <begin position="1"/>
        <end position="45"/>
    </location>
</feature>
<dbReference type="EMBL" id="SZYD01000018">
    <property type="protein sequence ID" value="KAD2805862.1"/>
    <property type="molecule type" value="Genomic_DNA"/>
</dbReference>
<accession>A0A5N6LYT1</accession>
<comment type="caution">
    <text evidence="2">The sequence shown here is derived from an EMBL/GenBank/DDBJ whole genome shotgun (WGS) entry which is preliminary data.</text>
</comment>
<name>A0A5N6LYT1_9ASTR</name>
<sequence length="280" mass="32327">MAGQKGRPRKKPQGTEEPHVETEKPVNEGENEHSEPSENEEFTLEPIVVKAISDEVCKIMDEKMPAMIAKALKDALKEKSEGTKESTKEDEVIIIETKSGDSMAGKLKGCENRAQNGVRMPPESRNEDKIKIWPPRTRAVRPEKPPKWGDAPGARKSEKWLQKSRFHPKTQILSILRRFQLPNAQNLIFHHSNSILKHFDHVDRAQERFCNGYHMRMGYMFMAEYGMLDRMGSTAEWRCQDRMMVAEWKPRTAGSNRKESWLNKEALNEWGLISLMVFRP</sequence>
<organism evidence="2 3">
    <name type="scientific">Mikania micrantha</name>
    <name type="common">bitter vine</name>
    <dbReference type="NCBI Taxonomy" id="192012"/>
    <lineage>
        <taxon>Eukaryota</taxon>
        <taxon>Viridiplantae</taxon>
        <taxon>Streptophyta</taxon>
        <taxon>Embryophyta</taxon>
        <taxon>Tracheophyta</taxon>
        <taxon>Spermatophyta</taxon>
        <taxon>Magnoliopsida</taxon>
        <taxon>eudicotyledons</taxon>
        <taxon>Gunneridae</taxon>
        <taxon>Pentapetalae</taxon>
        <taxon>asterids</taxon>
        <taxon>campanulids</taxon>
        <taxon>Asterales</taxon>
        <taxon>Asteraceae</taxon>
        <taxon>Asteroideae</taxon>
        <taxon>Heliantheae alliance</taxon>
        <taxon>Eupatorieae</taxon>
        <taxon>Mikania</taxon>
    </lineage>
</organism>
<gene>
    <name evidence="2" type="ORF">E3N88_39239</name>
</gene>
<evidence type="ECO:0000313" key="2">
    <source>
        <dbReference type="EMBL" id="KAD2805862.1"/>
    </source>
</evidence>
<evidence type="ECO:0000313" key="3">
    <source>
        <dbReference type="Proteomes" id="UP000326396"/>
    </source>
</evidence>
<protein>
    <submittedName>
        <fullName evidence="2">Uncharacterized protein</fullName>
    </submittedName>
</protein>
<feature type="compositionally biased region" description="Basic residues" evidence="1">
    <location>
        <begin position="1"/>
        <end position="12"/>
    </location>
</feature>